<dbReference type="Gene3D" id="3.30.420.10">
    <property type="entry name" value="Ribonuclease H-like superfamily/Ribonuclease H"/>
    <property type="match status" value="1"/>
</dbReference>
<gene>
    <name evidence="2" type="ORF">ANN_14098</name>
</gene>
<accession>A0ABQ8SVC8</accession>
<dbReference type="InterPro" id="IPR036397">
    <property type="entry name" value="RNaseH_sf"/>
</dbReference>
<protein>
    <submittedName>
        <fullName evidence="2">Uncharacterized protein</fullName>
    </submittedName>
</protein>
<feature type="compositionally biased region" description="Basic and acidic residues" evidence="1">
    <location>
        <begin position="314"/>
        <end position="323"/>
    </location>
</feature>
<reference evidence="2 3" key="1">
    <citation type="journal article" date="2022" name="Allergy">
        <title>Genome assembly and annotation of Periplaneta americana reveal a comprehensive cockroach allergen profile.</title>
        <authorList>
            <person name="Wang L."/>
            <person name="Xiong Q."/>
            <person name="Saelim N."/>
            <person name="Wang L."/>
            <person name="Nong W."/>
            <person name="Wan A.T."/>
            <person name="Shi M."/>
            <person name="Liu X."/>
            <person name="Cao Q."/>
            <person name="Hui J.H.L."/>
            <person name="Sookrung N."/>
            <person name="Leung T.F."/>
            <person name="Tungtrongchitr A."/>
            <person name="Tsui S.K.W."/>
        </authorList>
    </citation>
    <scope>NUCLEOTIDE SEQUENCE [LARGE SCALE GENOMIC DNA]</scope>
    <source>
        <strain evidence="2">PWHHKU_190912</strain>
    </source>
</reference>
<keyword evidence="3" id="KW-1185">Reference proteome</keyword>
<name>A0ABQ8SVC8_PERAM</name>
<evidence type="ECO:0000313" key="2">
    <source>
        <dbReference type="EMBL" id="KAJ4438159.1"/>
    </source>
</evidence>
<dbReference type="Proteomes" id="UP001148838">
    <property type="component" value="Unassembled WGS sequence"/>
</dbReference>
<dbReference type="EMBL" id="JAJSOF020000019">
    <property type="protein sequence ID" value="KAJ4438159.1"/>
    <property type="molecule type" value="Genomic_DNA"/>
</dbReference>
<sequence length="553" mass="62982">MAAVLGWTTLKHPLYSPDLAPCDYHLFGKLKGRGLKMMTPSCTLLKSGSDVLVQTFIVQVYRPSFQGGVRELKGAGIMWKSDVLFLKVVSTFYENSKGVDKNGSAIWPYNHNVFVDEDFAPDQLTDHPLEIEISETTAGSDLTNSAVPASSAAEETVNAHSESTTSVISGYTKTLNIVSKRIQVSSFDLDQCQKWMLERYEFNEENVSALKFLLLYRLKTLKEKTVSSQFTARLSWLVLLAQSLAFTESRTTDLQRRCAELRTQVPQLRSTALELRASGSTVTDTTQRFYQQRVTTYPRGSKFGGGPQPTLHRSNPEIWERNGDDDERREVKSIYEPCLPYLSQKCNVPLKQWSVIGLLFGSRGSISKFTWNYLKELHIPFDYVIIIKLWKAKLTFSVTEAREKVEDLTVTDIRLLRYMADGEIMLKHSQQLKHKDRPQKPFHECAEKSQKRKLKPLVETHLVDEITLIAEMDLRPTYRPDAAEMVKQVLSFYSERTPKMNERKENKVAYVKKWDFLSTFPNQNLVRLMMGLARGGSSGLTSEATVVDEGLIR</sequence>
<organism evidence="2 3">
    <name type="scientific">Periplaneta americana</name>
    <name type="common">American cockroach</name>
    <name type="synonym">Blatta americana</name>
    <dbReference type="NCBI Taxonomy" id="6978"/>
    <lineage>
        <taxon>Eukaryota</taxon>
        <taxon>Metazoa</taxon>
        <taxon>Ecdysozoa</taxon>
        <taxon>Arthropoda</taxon>
        <taxon>Hexapoda</taxon>
        <taxon>Insecta</taxon>
        <taxon>Pterygota</taxon>
        <taxon>Neoptera</taxon>
        <taxon>Polyneoptera</taxon>
        <taxon>Dictyoptera</taxon>
        <taxon>Blattodea</taxon>
        <taxon>Blattoidea</taxon>
        <taxon>Blattidae</taxon>
        <taxon>Blattinae</taxon>
        <taxon>Periplaneta</taxon>
    </lineage>
</organism>
<comment type="caution">
    <text evidence="2">The sequence shown here is derived from an EMBL/GenBank/DDBJ whole genome shotgun (WGS) entry which is preliminary data.</text>
</comment>
<evidence type="ECO:0000313" key="3">
    <source>
        <dbReference type="Proteomes" id="UP001148838"/>
    </source>
</evidence>
<feature type="region of interest" description="Disordered" evidence="1">
    <location>
        <begin position="301"/>
        <end position="323"/>
    </location>
</feature>
<proteinExistence type="predicted"/>
<evidence type="ECO:0000256" key="1">
    <source>
        <dbReference type="SAM" id="MobiDB-lite"/>
    </source>
</evidence>